<comment type="caution">
    <text evidence="4">The sequence shown here is derived from an EMBL/GenBank/DDBJ whole genome shotgun (WGS) entry which is preliminary data.</text>
</comment>
<dbReference type="PANTHER" id="PTHR21666">
    <property type="entry name" value="PEPTIDASE-RELATED"/>
    <property type="match status" value="1"/>
</dbReference>
<dbReference type="InterPro" id="IPR002372">
    <property type="entry name" value="PQQ_rpt_dom"/>
</dbReference>
<keyword evidence="1" id="KW-0732">Signal</keyword>
<feature type="domain" description="M23ase beta-sheet core" evidence="2">
    <location>
        <begin position="67"/>
        <end position="165"/>
    </location>
</feature>
<dbReference type="CDD" id="cd12797">
    <property type="entry name" value="M23_peptidase"/>
    <property type="match status" value="1"/>
</dbReference>
<dbReference type="InterPro" id="IPR015943">
    <property type="entry name" value="WD40/YVTN_repeat-like_dom_sf"/>
</dbReference>
<dbReference type="InterPro" id="IPR011055">
    <property type="entry name" value="Dup_hybrid_motif"/>
</dbReference>
<dbReference type="Pfam" id="PF01551">
    <property type="entry name" value="Peptidase_M23"/>
    <property type="match status" value="1"/>
</dbReference>
<dbReference type="Pfam" id="PF13360">
    <property type="entry name" value="PQQ_2"/>
    <property type="match status" value="1"/>
</dbReference>
<dbReference type="SUPFAM" id="SSF101898">
    <property type="entry name" value="NHL repeat"/>
    <property type="match status" value="1"/>
</dbReference>
<dbReference type="InterPro" id="IPR016047">
    <property type="entry name" value="M23ase_b-sheet_dom"/>
</dbReference>
<dbReference type="SUPFAM" id="SSF51261">
    <property type="entry name" value="Duplicated hybrid motif"/>
    <property type="match status" value="1"/>
</dbReference>
<dbReference type="InterPro" id="IPR050570">
    <property type="entry name" value="Cell_wall_metabolism_enzyme"/>
</dbReference>
<proteinExistence type="predicted"/>
<evidence type="ECO:0000313" key="4">
    <source>
        <dbReference type="EMBL" id="PJF35572.1"/>
    </source>
</evidence>
<evidence type="ECO:0000259" key="2">
    <source>
        <dbReference type="Pfam" id="PF01551"/>
    </source>
</evidence>
<organism evidence="4 5">
    <name type="scientific">Candidatus Thermofonsia Clade 1 bacterium</name>
    <dbReference type="NCBI Taxonomy" id="2364210"/>
    <lineage>
        <taxon>Bacteria</taxon>
        <taxon>Bacillati</taxon>
        <taxon>Chloroflexota</taxon>
        <taxon>Candidatus Thermofontia</taxon>
        <taxon>Candidatus Thermofonsia Clade 1</taxon>
    </lineage>
</organism>
<dbReference type="PANTHER" id="PTHR21666:SF270">
    <property type="entry name" value="MUREIN HYDROLASE ACTIVATOR ENVC"/>
    <property type="match status" value="1"/>
</dbReference>
<feature type="chain" id="PRO_5030053691" evidence="1">
    <location>
        <begin position="34"/>
        <end position="546"/>
    </location>
</feature>
<dbReference type="EMBL" id="PGTM01000136">
    <property type="protein sequence ID" value="PJF35572.1"/>
    <property type="molecule type" value="Genomic_DNA"/>
</dbReference>
<dbReference type="Proteomes" id="UP000229681">
    <property type="component" value="Unassembled WGS sequence"/>
</dbReference>
<evidence type="ECO:0000256" key="1">
    <source>
        <dbReference type="SAM" id="SignalP"/>
    </source>
</evidence>
<evidence type="ECO:0000259" key="3">
    <source>
        <dbReference type="Pfam" id="PF13360"/>
    </source>
</evidence>
<dbReference type="Gene3D" id="2.70.70.10">
    <property type="entry name" value="Glucose Permease (Domain IIA)"/>
    <property type="match status" value="1"/>
</dbReference>
<accession>A0A2M8PDE0</accession>
<dbReference type="GO" id="GO:0004222">
    <property type="term" value="F:metalloendopeptidase activity"/>
    <property type="evidence" value="ECO:0007669"/>
    <property type="project" value="TreeGrafter"/>
</dbReference>
<dbReference type="AlphaFoldDB" id="A0A2M8PDE0"/>
<dbReference type="Gene3D" id="2.130.10.10">
    <property type="entry name" value="YVTN repeat-like/Quinoprotein amine dehydrogenase"/>
    <property type="match status" value="1"/>
</dbReference>
<reference evidence="4 5" key="1">
    <citation type="submission" date="2017-11" db="EMBL/GenBank/DDBJ databases">
        <title>Evolution of Phototrophy in the Chloroflexi Phylum Driven by Horizontal Gene Transfer.</title>
        <authorList>
            <person name="Ward L.M."/>
            <person name="Hemp J."/>
            <person name="Shih P.M."/>
            <person name="Mcglynn S.E."/>
            <person name="Fischer W."/>
        </authorList>
    </citation>
    <scope>NUCLEOTIDE SEQUENCE [LARGE SCALE GENOMIC DNA]</scope>
    <source>
        <strain evidence="4">JP3_13</strain>
    </source>
</reference>
<protein>
    <submittedName>
        <fullName evidence="4">Uncharacterized protein</fullName>
    </submittedName>
</protein>
<evidence type="ECO:0000313" key="5">
    <source>
        <dbReference type="Proteomes" id="UP000229681"/>
    </source>
</evidence>
<gene>
    <name evidence="4" type="ORF">CUN49_09865</name>
</gene>
<feature type="signal peptide" evidence="1">
    <location>
        <begin position="1"/>
        <end position="33"/>
    </location>
</feature>
<feature type="domain" description="Pyrrolo-quinoline quinone repeat" evidence="3">
    <location>
        <begin position="243"/>
        <end position="365"/>
    </location>
</feature>
<name>A0A2M8PDE0_9CHLR</name>
<sequence length="546" mass="58971">MPSMRRSSLVRRALLLGLICLLSLPQLLSQAQADRDCGVADRFDYPIDGISLMHDDFGMYRAAFNGYHSGVDMAFERLGEPVRAAARGRVTFSDPEGWDTEKGVVIIEHTLPDRSVVFSLYGHMESREPYLFPRVGQCVLRGDIIGVIGDPRSSAPHLHYEIRRMRASAGGPGYWSTDPLEGGWFHPIEFTEQWRLRFQPAFRAILTASSALVAPPIWLPDGSAVYATRSQLEARRLATNSQAQSAPLWTLRIQGLVGLAPLPDGRVLGATADGQMFIVADGRFVGAWRADRQLRSPPLRLGQAILFLDAQNRAVAYSHDGRLLWQSEPLGQRVERYALSGALFAAAVQDHNGYELIVLDSDGQLRYAARAPSPIAPMPVQGDGFLIAVGSQVSLLSPNAVLTPLLDTGIALGRAAQVAADALGNLYLYPGYGSALYAYAAGGGLRWTVRLPSVPLQAPLLAVGEGCALYALMPDGALLAYRAADGALRGIASLYAGGRQHRPEARQLAVLPGELVQFSSGYLSTAILDGLQLAELAECAPPRLLP</sequence>